<dbReference type="EMBL" id="JAACFV010000025">
    <property type="protein sequence ID" value="KAF7510874.1"/>
    <property type="molecule type" value="Genomic_DNA"/>
</dbReference>
<evidence type="ECO:0000256" key="1">
    <source>
        <dbReference type="SAM" id="MobiDB-lite"/>
    </source>
</evidence>
<dbReference type="Proteomes" id="UP000606974">
    <property type="component" value="Unassembled WGS sequence"/>
</dbReference>
<proteinExistence type="predicted"/>
<accession>A0A8H7ANZ3</accession>
<gene>
    <name evidence="2" type="ORF">GJ744_005704</name>
</gene>
<reference evidence="2" key="1">
    <citation type="submission" date="2020-02" db="EMBL/GenBank/DDBJ databases">
        <authorList>
            <person name="Palmer J.M."/>
        </authorList>
    </citation>
    <scope>NUCLEOTIDE SEQUENCE</scope>
    <source>
        <strain evidence="2">EPUS1.4</strain>
        <tissue evidence="2">Thallus</tissue>
    </source>
</reference>
<keyword evidence="3" id="KW-1185">Reference proteome</keyword>
<feature type="compositionally biased region" description="Polar residues" evidence="1">
    <location>
        <begin position="1"/>
        <end position="11"/>
    </location>
</feature>
<protein>
    <submittedName>
        <fullName evidence="2">Uncharacterized protein</fullName>
    </submittedName>
</protein>
<sequence>MLMLCNSSSAHPSPALVSPSCYPHRALAHPHRRRRRRHQHQKKHQKKKKKHQKKKKKKKKKATDGIQSYGSLNQPTNPPTNQRTS</sequence>
<dbReference type="AlphaFoldDB" id="A0A8H7ANZ3"/>
<evidence type="ECO:0000313" key="2">
    <source>
        <dbReference type="EMBL" id="KAF7510874.1"/>
    </source>
</evidence>
<evidence type="ECO:0000313" key="3">
    <source>
        <dbReference type="Proteomes" id="UP000606974"/>
    </source>
</evidence>
<feature type="region of interest" description="Disordered" evidence="1">
    <location>
        <begin position="1"/>
        <end position="85"/>
    </location>
</feature>
<comment type="caution">
    <text evidence="2">The sequence shown here is derived from an EMBL/GenBank/DDBJ whole genome shotgun (WGS) entry which is preliminary data.</text>
</comment>
<feature type="compositionally biased region" description="Polar residues" evidence="1">
    <location>
        <begin position="65"/>
        <end position="85"/>
    </location>
</feature>
<organism evidence="2 3">
    <name type="scientific">Endocarpon pusillum</name>
    <dbReference type="NCBI Taxonomy" id="364733"/>
    <lineage>
        <taxon>Eukaryota</taxon>
        <taxon>Fungi</taxon>
        <taxon>Dikarya</taxon>
        <taxon>Ascomycota</taxon>
        <taxon>Pezizomycotina</taxon>
        <taxon>Eurotiomycetes</taxon>
        <taxon>Chaetothyriomycetidae</taxon>
        <taxon>Verrucariales</taxon>
        <taxon>Verrucariaceae</taxon>
        <taxon>Endocarpon</taxon>
    </lineage>
</organism>
<feature type="compositionally biased region" description="Basic residues" evidence="1">
    <location>
        <begin position="26"/>
        <end position="61"/>
    </location>
</feature>
<name>A0A8H7ANZ3_9EURO</name>